<evidence type="ECO:0000256" key="2">
    <source>
        <dbReference type="ARBA" id="ARBA00007072"/>
    </source>
</evidence>
<dbReference type="InterPro" id="IPR008928">
    <property type="entry name" value="6-hairpin_glycosidase_sf"/>
</dbReference>
<gene>
    <name evidence="10" type="ORF">Nepgr_021786</name>
</gene>
<dbReference type="SUPFAM" id="SSF48208">
    <property type="entry name" value="Six-hairpin glycosidases"/>
    <property type="match status" value="1"/>
</dbReference>
<evidence type="ECO:0000256" key="1">
    <source>
        <dbReference type="ARBA" id="ARBA00000966"/>
    </source>
</evidence>
<keyword evidence="4" id="KW-0378">Hydrolase</keyword>
<evidence type="ECO:0000313" key="11">
    <source>
        <dbReference type="Proteomes" id="UP001279734"/>
    </source>
</evidence>
<evidence type="ECO:0000256" key="6">
    <source>
        <dbReference type="ARBA" id="ARBA00023277"/>
    </source>
</evidence>
<keyword evidence="8" id="KW-0624">Polysaccharide degradation</keyword>
<evidence type="ECO:0000256" key="3">
    <source>
        <dbReference type="ARBA" id="ARBA00012601"/>
    </source>
</evidence>
<name>A0AAD3SZC2_NEPGR</name>
<dbReference type="EMBL" id="BSYO01000021">
    <property type="protein sequence ID" value="GMH19945.1"/>
    <property type="molecule type" value="Genomic_DNA"/>
</dbReference>
<comment type="caution">
    <text evidence="10">The sequence shown here is derived from an EMBL/GenBank/DDBJ whole genome shotgun (WGS) entry which is preliminary data.</text>
</comment>
<dbReference type="GO" id="GO:0030245">
    <property type="term" value="P:cellulose catabolic process"/>
    <property type="evidence" value="ECO:0007669"/>
    <property type="project" value="UniProtKB-KW"/>
</dbReference>
<protein>
    <recommendedName>
        <fullName evidence="3">cellulase</fullName>
        <ecNumber evidence="3">3.2.1.4</ecNumber>
    </recommendedName>
</protein>
<keyword evidence="5" id="KW-0136">Cellulose degradation</keyword>
<dbReference type="Pfam" id="PF00759">
    <property type="entry name" value="Glyco_hydro_9"/>
    <property type="match status" value="1"/>
</dbReference>
<comment type="similarity">
    <text evidence="2">Belongs to the glycosyl hydrolase 9 (cellulase E) family.</text>
</comment>
<evidence type="ECO:0000256" key="5">
    <source>
        <dbReference type="ARBA" id="ARBA00023001"/>
    </source>
</evidence>
<feature type="domain" description="Glycoside hydrolase family 9" evidence="9">
    <location>
        <begin position="24"/>
        <end position="84"/>
    </location>
</feature>
<organism evidence="10 11">
    <name type="scientific">Nepenthes gracilis</name>
    <name type="common">Slender pitcher plant</name>
    <dbReference type="NCBI Taxonomy" id="150966"/>
    <lineage>
        <taxon>Eukaryota</taxon>
        <taxon>Viridiplantae</taxon>
        <taxon>Streptophyta</taxon>
        <taxon>Embryophyta</taxon>
        <taxon>Tracheophyta</taxon>
        <taxon>Spermatophyta</taxon>
        <taxon>Magnoliopsida</taxon>
        <taxon>eudicotyledons</taxon>
        <taxon>Gunneridae</taxon>
        <taxon>Pentapetalae</taxon>
        <taxon>Caryophyllales</taxon>
        <taxon>Nepenthaceae</taxon>
        <taxon>Nepenthes</taxon>
    </lineage>
</organism>
<dbReference type="Gene3D" id="1.50.10.10">
    <property type="match status" value="1"/>
</dbReference>
<dbReference type="EC" id="3.2.1.4" evidence="3"/>
<sequence>MTMAKPFLRAFSSMKPRGGSGRSNNVKFRLPMALNNTMITWSIIEYGRQMAAHGELGHAIEAIKRGTDYFIKAHPEPNDLYGEVPFSSSPSF</sequence>
<evidence type="ECO:0000259" key="9">
    <source>
        <dbReference type="Pfam" id="PF00759"/>
    </source>
</evidence>
<keyword evidence="6" id="KW-0119">Carbohydrate metabolism</keyword>
<keyword evidence="7" id="KW-0326">Glycosidase</keyword>
<dbReference type="InterPro" id="IPR012341">
    <property type="entry name" value="6hp_glycosidase-like_sf"/>
</dbReference>
<evidence type="ECO:0000256" key="7">
    <source>
        <dbReference type="ARBA" id="ARBA00023295"/>
    </source>
</evidence>
<dbReference type="Proteomes" id="UP001279734">
    <property type="component" value="Unassembled WGS sequence"/>
</dbReference>
<reference evidence="10" key="1">
    <citation type="submission" date="2023-05" db="EMBL/GenBank/DDBJ databases">
        <title>Nepenthes gracilis genome sequencing.</title>
        <authorList>
            <person name="Fukushima K."/>
        </authorList>
    </citation>
    <scope>NUCLEOTIDE SEQUENCE</scope>
    <source>
        <strain evidence="10">SING2019-196</strain>
    </source>
</reference>
<accession>A0AAD3SZC2</accession>
<dbReference type="GO" id="GO:0008810">
    <property type="term" value="F:cellulase activity"/>
    <property type="evidence" value="ECO:0007669"/>
    <property type="project" value="UniProtKB-EC"/>
</dbReference>
<dbReference type="InterPro" id="IPR001701">
    <property type="entry name" value="Glyco_hydro_9"/>
</dbReference>
<comment type="catalytic activity">
    <reaction evidence="1">
        <text>Endohydrolysis of (1-&gt;4)-beta-D-glucosidic linkages in cellulose, lichenin and cereal beta-D-glucans.</text>
        <dbReference type="EC" id="3.2.1.4"/>
    </reaction>
</comment>
<evidence type="ECO:0000256" key="4">
    <source>
        <dbReference type="ARBA" id="ARBA00022801"/>
    </source>
</evidence>
<evidence type="ECO:0000313" key="10">
    <source>
        <dbReference type="EMBL" id="GMH19945.1"/>
    </source>
</evidence>
<dbReference type="PANTHER" id="PTHR22298">
    <property type="entry name" value="ENDO-1,4-BETA-GLUCANASE"/>
    <property type="match status" value="1"/>
</dbReference>
<proteinExistence type="inferred from homology"/>
<keyword evidence="11" id="KW-1185">Reference proteome</keyword>
<evidence type="ECO:0000256" key="8">
    <source>
        <dbReference type="ARBA" id="ARBA00023326"/>
    </source>
</evidence>
<dbReference type="AlphaFoldDB" id="A0AAD3SZC2"/>